<evidence type="ECO:0000313" key="3">
    <source>
        <dbReference type="EMBL" id="OAD64992.1"/>
    </source>
</evidence>
<proteinExistence type="predicted"/>
<dbReference type="AlphaFoldDB" id="A0AAP5TG58"/>
<dbReference type="Proteomes" id="UP000077280">
    <property type="component" value="Unassembled WGS sequence"/>
</dbReference>
<organism evidence="2 5">
    <name type="scientific">Pediococcus parvulus</name>
    <dbReference type="NCBI Taxonomy" id="54062"/>
    <lineage>
        <taxon>Bacteria</taxon>
        <taxon>Bacillati</taxon>
        <taxon>Bacillota</taxon>
        <taxon>Bacilli</taxon>
        <taxon>Lactobacillales</taxon>
        <taxon>Lactobacillaceae</taxon>
        <taxon>Pediococcus</taxon>
    </lineage>
</organism>
<gene>
    <name evidence="3" type="ORF">A7K95_00030</name>
    <name evidence="2" type="ORF">GA842_10000</name>
</gene>
<evidence type="ECO:0000313" key="5">
    <source>
        <dbReference type="Proteomes" id="UP001275867"/>
    </source>
</evidence>
<feature type="transmembrane region" description="Helical" evidence="1">
    <location>
        <begin position="110"/>
        <end position="137"/>
    </location>
</feature>
<sequence>MKTFRYITRMITQTVFTVLLIYFFSADNNFKYHFTINWFMIWLVVSWFCQFYLMRFSKLLVGPDLSVQQLGAKNRLADYKYNHQRDKLGAVNADTTDDALNSSESDSDSLYFSIMIHLIYSLLGPLIFIIVFSFHWYRNTH</sequence>
<name>A0AAP5TG58_9LACO</name>
<keyword evidence="1" id="KW-1133">Transmembrane helix</keyword>
<reference evidence="2" key="2">
    <citation type="submission" date="2019-10" db="EMBL/GenBank/DDBJ databases">
        <title>Malate fermentation in French cider.</title>
        <authorList>
            <person name="Cousin F.J."/>
            <person name="Medina Fernandez S."/>
            <person name="Misery B."/>
            <person name="Laplace J.-M."/>
            <person name="Cretenet M."/>
        </authorList>
    </citation>
    <scope>NUCLEOTIDE SEQUENCE</scope>
    <source>
        <strain evidence="2">UCMA15901</strain>
    </source>
</reference>
<evidence type="ECO:0000313" key="2">
    <source>
        <dbReference type="EMBL" id="MDV7695172.1"/>
    </source>
</evidence>
<accession>A0AAP5TG58</accession>
<comment type="caution">
    <text evidence="2">The sequence shown here is derived from an EMBL/GenBank/DDBJ whole genome shotgun (WGS) entry which is preliminary data.</text>
</comment>
<keyword evidence="1" id="KW-0812">Transmembrane</keyword>
<feature type="transmembrane region" description="Helical" evidence="1">
    <location>
        <begin position="36"/>
        <end position="54"/>
    </location>
</feature>
<dbReference type="RefSeq" id="WP_068804622.1">
    <property type="nucleotide sequence ID" value="NZ_LXND01000001.1"/>
</dbReference>
<keyword evidence="4" id="KW-1185">Reference proteome</keyword>
<dbReference type="Proteomes" id="UP001275867">
    <property type="component" value="Unassembled WGS sequence"/>
</dbReference>
<reference evidence="3 4" key="1">
    <citation type="submission" date="2016-05" db="EMBL/GenBank/DDBJ databases">
        <title>Draft genome sequence of Pediococcus parvulus 2.6, a probiotic beta-glucan producer strain.</title>
        <authorList>
            <person name="Mohedano M.L."/>
            <person name="Perez-Ramos A."/>
            <person name="Duenas M.T."/>
            <person name="Lamontanara A."/>
            <person name="Orru L."/>
            <person name="Spano G."/>
            <person name="Capozzi V."/>
            <person name="Lopez P."/>
        </authorList>
    </citation>
    <scope>NUCLEOTIDE SEQUENCE [LARGE SCALE GENOMIC DNA]</scope>
    <source>
        <strain evidence="3 4">2.6</strain>
    </source>
</reference>
<dbReference type="EMBL" id="WERX01000043">
    <property type="protein sequence ID" value="MDV7695172.1"/>
    <property type="molecule type" value="Genomic_DNA"/>
</dbReference>
<keyword evidence="1" id="KW-0472">Membrane</keyword>
<evidence type="ECO:0000313" key="4">
    <source>
        <dbReference type="Proteomes" id="UP000077280"/>
    </source>
</evidence>
<protein>
    <submittedName>
        <fullName evidence="2">Uncharacterized protein</fullName>
    </submittedName>
</protein>
<dbReference type="EMBL" id="LXND01000001">
    <property type="protein sequence ID" value="OAD64992.1"/>
    <property type="molecule type" value="Genomic_DNA"/>
</dbReference>
<evidence type="ECO:0000256" key="1">
    <source>
        <dbReference type="SAM" id="Phobius"/>
    </source>
</evidence>